<gene>
    <name evidence="1" type="ORF">QOZ88_03785</name>
</gene>
<sequence>MSLHQLDVTPRDVSAGALGLLLDGPAPVPLAQLRIAGVAGATLTLGVLGASHVVSAEAGGHRLTEEVSCDAVGAGGRALPARLRAGGYAFASAITATSADELDATARRLRELATGDPAWLCGAFPGAAGALTAMTAQPLAPGGWAWQTWHLYPGDGSGEVVTTRTRWTP</sequence>
<comment type="caution">
    <text evidence="1">The sequence shown here is derived from an EMBL/GenBank/DDBJ whole genome shotgun (WGS) entry which is preliminary data.</text>
</comment>
<name>A0ABT9I850_9ACTN</name>
<dbReference type="RefSeq" id="WP_305998458.1">
    <property type="nucleotide sequence ID" value="NZ_JASNFN010000002.1"/>
</dbReference>
<dbReference type="InterPro" id="IPR024486">
    <property type="entry name" value="DUF2617"/>
</dbReference>
<protein>
    <submittedName>
        <fullName evidence="1">DUF2617 family protein</fullName>
    </submittedName>
</protein>
<reference evidence="2" key="1">
    <citation type="submission" date="2023-05" db="EMBL/GenBank/DDBJ databases">
        <title>Draft genome of Pseudofrankia sp. BMG5.37.</title>
        <authorList>
            <person name="Gtari M."/>
            <person name="Ghodhbane F."/>
            <person name="Sbissi I."/>
        </authorList>
    </citation>
    <scope>NUCLEOTIDE SEQUENCE [LARGE SCALE GENOMIC DNA]</scope>
    <source>
        <strain evidence="2">BMG 814</strain>
    </source>
</reference>
<evidence type="ECO:0000313" key="1">
    <source>
        <dbReference type="EMBL" id="MDP5181747.1"/>
    </source>
</evidence>
<dbReference type="Pfam" id="PF10936">
    <property type="entry name" value="DUF2617"/>
    <property type="match status" value="1"/>
</dbReference>
<organism evidence="1 2">
    <name type="scientific">Blastococcus carthaginiensis</name>
    <dbReference type="NCBI Taxonomy" id="3050034"/>
    <lineage>
        <taxon>Bacteria</taxon>
        <taxon>Bacillati</taxon>
        <taxon>Actinomycetota</taxon>
        <taxon>Actinomycetes</taxon>
        <taxon>Geodermatophilales</taxon>
        <taxon>Geodermatophilaceae</taxon>
        <taxon>Blastococcus</taxon>
    </lineage>
</organism>
<dbReference type="EMBL" id="JASNFN010000002">
    <property type="protein sequence ID" value="MDP5181747.1"/>
    <property type="molecule type" value="Genomic_DNA"/>
</dbReference>
<keyword evidence="2" id="KW-1185">Reference proteome</keyword>
<accession>A0ABT9I850</accession>
<proteinExistence type="predicted"/>
<dbReference type="Proteomes" id="UP001233673">
    <property type="component" value="Unassembled WGS sequence"/>
</dbReference>
<evidence type="ECO:0000313" key="2">
    <source>
        <dbReference type="Proteomes" id="UP001233673"/>
    </source>
</evidence>